<name>A0A2T2NEC4_CORCC</name>
<dbReference type="InterPro" id="IPR035810">
    <property type="entry name" value="PEBP_euk"/>
</dbReference>
<dbReference type="Gene3D" id="3.90.280.10">
    <property type="entry name" value="PEBP-like"/>
    <property type="match status" value="1"/>
</dbReference>
<dbReference type="AlphaFoldDB" id="A0A2T2NEC4"/>
<reference evidence="2 3" key="1">
    <citation type="journal article" date="2018" name="Front. Microbiol.">
        <title>Genome-Wide Analysis of Corynespora cassiicola Leaf Fall Disease Putative Effectors.</title>
        <authorList>
            <person name="Lopez D."/>
            <person name="Ribeiro S."/>
            <person name="Label P."/>
            <person name="Fumanal B."/>
            <person name="Venisse J.S."/>
            <person name="Kohler A."/>
            <person name="de Oliveira R.R."/>
            <person name="Labutti K."/>
            <person name="Lipzen A."/>
            <person name="Lail K."/>
            <person name="Bauer D."/>
            <person name="Ohm R.A."/>
            <person name="Barry K.W."/>
            <person name="Spatafora J."/>
            <person name="Grigoriev I.V."/>
            <person name="Martin F.M."/>
            <person name="Pujade-Renaud V."/>
        </authorList>
    </citation>
    <scope>NUCLEOTIDE SEQUENCE [LARGE SCALE GENOMIC DNA]</scope>
    <source>
        <strain evidence="2 3">Philippines</strain>
    </source>
</reference>
<evidence type="ECO:0000313" key="2">
    <source>
        <dbReference type="EMBL" id="PSN63793.1"/>
    </source>
</evidence>
<proteinExistence type="predicted"/>
<feature type="chain" id="PRO_5015424982" evidence="1">
    <location>
        <begin position="22"/>
        <end position="197"/>
    </location>
</feature>
<evidence type="ECO:0000256" key="1">
    <source>
        <dbReference type="SAM" id="SignalP"/>
    </source>
</evidence>
<accession>A0A2T2NEC4</accession>
<feature type="signal peptide" evidence="1">
    <location>
        <begin position="1"/>
        <end position="21"/>
    </location>
</feature>
<gene>
    <name evidence="2" type="ORF">BS50DRAFT_452993</name>
</gene>
<dbReference type="EMBL" id="KZ678139">
    <property type="protein sequence ID" value="PSN63793.1"/>
    <property type="molecule type" value="Genomic_DNA"/>
</dbReference>
<evidence type="ECO:0000313" key="3">
    <source>
        <dbReference type="Proteomes" id="UP000240883"/>
    </source>
</evidence>
<dbReference type="Proteomes" id="UP000240883">
    <property type="component" value="Unassembled WGS sequence"/>
</dbReference>
<dbReference type="InterPro" id="IPR036610">
    <property type="entry name" value="PEBP-like_sf"/>
</dbReference>
<dbReference type="OrthoDB" id="5231984at2759"/>
<sequence length="197" mass="21399">MLGNYFQFAAFAMAMAQFAEAQDSVPQDLQAGFESSGKEVQVSYTNNAVSGFSDGTSFEKDEVADEPTFALGDSSGISSTTLYTIIMVDTTCDDARKLHYARSNFKYNFDITNLETDSEPLLEYKAPGAFGETGDDRKYTFLMYTNPGRKEITELQMPGEGETFDAKKFQDDNGLRDAGAGLGMTVKLGGESSCDGS</sequence>
<organism evidence="2 3">
    <name type="scientific">Corynespora cassiicola Philippines</name>
    <dbReference type="NCBI Taxonomy" id="1448308"/>
    <lineage>
        <taxon>Eukaryota</taxon>
        <taxon>Fungi</taxon>
        <taxon>Dikarya</taxon>
        <taxon>Ascomycota</taxon>
        <taxon>Pezizomycotina</taxon>
        <taxon>Dothideomycetes</taxon>
        <taxon>Pleosporomycetidae</taxon>
        <taxon>Pleosporales</taxon>
        <taxon>Corynesporascaceae</taxon>
        <taxon>Corynespora</taxon>
    </lineage>
</organism>
<keyword evidence="3" id="KW-1185">Reference proteome</keyword>
<dbReference type="STRING" id="1448308.A0A2T2NEC4"/>
<keyword evidence="1" id="KW-0732">Signal</keyword>
<dbReference type="SUPFAM" id="SSF49777">
    <property type="entry name" value="PEBP-like"/>
    <property type="match status" value="1"/>
</dbReference>
<protein>
    <submittedName>
        <fullName evidence="2">Uncharacterized protein</fullName>
    </submittedName>
</protein>
<feature type="non-terminal residue" evidence="2">
    <location>
        <position position="197"/>
    </location>
</feature>
<dbReference type="CDD" id="cd00866">
    <property type="entry name" value="PEBP_euk"/>
    <property type="match status" value="1"/>
</dbReference>